<keyword evidence="2" id="KW-0479">Metal-binding</keyword>
<dbReference type="InterPro" id="IPR007197">
    <property type="entry name" value="rSAM"/>
</dbReference>
<keyword evidence="6" id="KW-0346">Stress response</keyword>
<dbReference type="InterPro" id="IPR034505">
    <property type="entry name" value="Coproporphyrinogen-III_oxidase"/>
</dbReference>
<gene>
    <name evidence="6" type="ORF">MNBD_GAMMA19-499</name>
</gene>
<dbReference type="SFLD" id="SFLDG01065">
    <property type="entry name" value="anaerobic_coproporphyrinogen-I"/>
    <property type="match status" value="1"/>
</dbReference>
<keyword evidence="4" id="KW-0411">Iron-sulfur</keyword>
<evidence type="ECO:0000259" key="5">
    <source>
        <dbReference type="PROSITE" id="PS51918"/>
    </source>
</evidence>
<name>A0A3B1AFE7_9ZZZZ</name>
<dbReference type="SFLD" id="SFLDS00029">
    <property type="entry name" value="Radical_SAM"/>
    <property type="match status" value="1"/>
</dbReference>
<proteinExistence type="predicted"/>
<evidence type="ECO:0000256" key="1">
    <source>
        <dbReference type="ARBA" id="ARBA00022691"/>
    </source>
</evidence>
<dbReference type="SFLD" id="SFLDG01082">
    <property type="entry name" value="B12-binding_domain_containing"/>
    <property type="match status" value="1"/>
</dbReference>
<dbReference type="InterPro" id="IPR058240">
    <property type="entry name" value="rSAM_sf"/>
</dbReference>
<dbReference type="PANTHER" id="PTHR13932">
    <property type="entry name" value="COPROPORPHYRINIGEN III OXIDASE"/>
    <property type="match status" value="1"/>
</dbReference>
<dbReference type="GO" id="GO:0006779">
    <property type="term" value="P:porphyrin-containing compound biosynthetic process"/>
    <property type="evidence" value="ECO:0007669"/>
    <property type="project" value="TreeGrafter"/>
</dbReference>
<feature type="domain" description="Radical SAM core" evidence="5">
    <location>
        <begin position="59"/>
        <end position="305"/>
    </location>
</feature>
<dbReference type="InterPro" id="IPR006638">
    <property type="entry name" value="Elp3/MiaA/NifB-like_rSAM"/>
</dbReference>
<evidence type="ECO:0000256" key="3">
    <source>
        <dbReference type="ARBA" id="ARBA00023004"/>
    </source>
</evidence>
<accession>A0A3B1AFE7</accession>
<dbReference type="Pfam" id="PF06969">
    <property type="entry name" value="HemN_C"/>
    <property type="match status" value="1"/>
</dbReference>
<sequence>MNDVNDWIGLAREELAELNVDEVRQSGILPGGGKQFFPVIGYPPLTMFSEMDDTALFENFAQRPASKTIAYGHIPFCPSRCTFCHWITKTKTRTEEVDDYLDHLEQEMALYRSKMGMDAIPASSVLIGGGTPTYLSPQQMERFLAAFTRHFDLSDCTQFSIEAEPTTLLGKEGMEKLAIMKDYGVHRISLGVQSFDDPVLAAMGRTHNNADTLESIQQMRRAGIENIFIDLIYAYPGQTVEHWVKNILTAVNLDIEGYQLYRLRIRPHGDRDGNILKVHNSAPEKFPEPDDIQLMKYLGIMMSERHGYGEHQTRIFARKAEDISHYLRDWACDLADVTGVGVSSWSNLRGVFSMNVGDANLENYYQLVRQGKVSVNRGKIRTVDDERRRCFILPLKNARVSKALFTERTGETIEHCFGKAINGFKTLNLIEEDDSHVWLTTRGRFFADEIATQFFDPDYLPFSDVTRIADTATG</sequence>
<dbReference type="GO" id="GO:0051539">
    <property type="term" value="F:4 iron, 4 sulfur cluster binding"/>
    <property type="evidence" value="ECO:0007669"/>
    <property type="project" value="TreeGrafter"/>
</dbReference>
<dbReference type="InterPro" id="IPR010723">
    <property type="entry name" value="HemN_C"/>
</dbReference>
<dbReference type="CDD" id="cd01335">
    <property type="entry name" value="Radical_SAM"/>
    <property type="match status" value="1"/>
</dbReference>
<dbReference type="GO" id="GO:0003824">
    <property type="term" value="F:catalytic activity"/>
    <property type="evidence" value="ECO:0007669"/>
    <property type="project" value="InterPro"/>
</dbReference>
<dbReference type="InterPro" id="IPR013785">
    <property type="entry name" value="Aldolase_TIM"/>
</dbReference>
<evidence type="ECO:0000313" key="6">
    <source>
        <dbReference type="EMBL" id="VAX02532.1"/>
    </source>
</evidence>
<dbReference type="SMART" id="SM00729">
    <property type="entry name" value="Elp3"/>
    <property type="match status" value="1"/>
</dbReference>
<keyword evidence="1" id="KW-0949">S-adenosyl-L-methionine</keyword>
<keyword evidence="3" id="KW-0408">Iron</keyword>
<dbReference type="AlphaFoldDB" id="A0A3B1AFE7"/>
<dbReference type="GO" id="GO:0046872">
    <property type="term" value="F:metal ion binding"/>
    <property type="evidence" value="ECO:0007669"/>
    <property type="project" value="UniProtKB-KW"/>
</dbReference>
<evidence type="ECO:0000256" key="4">
    <source>
        <dbReference type="ARBA" id="ARBA00023014"/>
    </source>
</evidence>
<dbReference type="PROSITE" id="PS51918">
    <property type="entry name" value="RADICAL_SAM"/>
    <property type="match status" value="1"/>
</dbReference>
<organism evidence="6">
    <name type="scientific">hydrothermal vent metagenome</name>
    <dbReference type="NCBI Taxonomy" id="652676"/>
    <lineage>
        <taxon>unclassified sequences</taxon>
        <taxon>metagenomes</taxon>
        <taxon>ecological metagenomes</taxon>
    </lineage>
</organism>
<dbReference type="GO" id="GO:0005737">
    <property type="term" value="C:cytoplasm"/>
    <property type="evidence" value="ECO:0007669"/>
    <property type="project" value="TreeGrafter"/>
</dbReference>
<reference evidence="6" key="1">
    <citation type="submission" date="2018-06" db="EMBL/GenBank/DDBJ databases">
        <authorList>
            <person name="Zhirakovskaya E."/>
        </authorList>
    </citation>
    <scope>NUCLEOTIDE SEQUENCE</scope>
</reference>
<dbReference type="Pfam" id="PF04055">
    <property type="entry name" value="Radical_SAM"/>
    <property type="match status" value="1"/>
</dbReference>
<dbReference type="PANTHER" id="PTHR13932:SF5">
    <property type="entry name" value="RADICAL S-ADENOSYL METHIONINE DOMAIN-CONTAINING PROTEIN 1, MITOCHONDRIAL"/>
    <property type="match status" value="1"/>
</dbReference>
<evidence type="ECO:0000256" key="2">
    <source>
        <dbReference type="ARBA" id="ARBA00022723"/>
    </source>
</evidence>
<dbReference type="EMBL" id="UOFV01000321">
    <property type="protein sequence ID" value="VAX02532.1"/>
    <property type="molecule type" value="Genomic_DNA"/>
</dbReference>
<dbReference type="Gene3D" id="3.20.20.70">
    <property type="entry name" value="Aldolase class I"/>
    <property type="match status" value="1"/>
</dbReference>
<protein>
    <submittedName>
        <fullName evidence="6">Hypothetical radical SAM family enzyme in heat shock gene cluster, similarity with CPO of BS HemN-type</fullName>
    </submittedName>
</protein>
<dbReference type="SUPFAM" id="SSF102114">
    <property type="entry name" value="Radical SAM enzymes"/>
    <property type="match status" value="1"/>
</dbReference>